<dbReference type="AlphaFoldDB" id="A0A9W8YGC8"/>
<dbReference type="PRINTS" id="PR00081">
    <property type="entry name" value="GDHRDH"/>
</dbReference>
<gene>
    <name evidence="3" type="ORF">N0V83_001510</name>
</gene>
<dbReference type="GO" id="GO:0048038">
    <property type="term" value="F:quinone binding"/>
    <property type="evidence" value="ECO:0007669"/>
    <property type="project" value="TreeGrafter"/>
</dbReference>
<dbReference type="PANTHER" id="PTHR42760:SF45">
    <property type="entry name" value="SHORT CHAIN DEHYDROGENASE_REDUCTASE FAMILY PROTEIN, PUTATIVE (AFU_ORTHOLOGUE AFUA_3G09150)-RELATED"/>
    <property type="match status" value="1"/>
</dbReference>
<protein>
    <submittedName>
        <fullName evidence="3">Uncharacterized protein</fullName>
    </submittedName>
</protein>
<dbReference type="CDD" id="cd05233">
    <property type="entry name" value="SDR_c"/>
    <property type="match status" value="1"/>
</dbReference>
<dbReference type="InterPro" id="IPR036291">
    <property type="entry name" value="NAD(P)-bd_dom_sf"/>
</dbReference>
<dbReference type="InterPro" id="IPR002347">
    <property type="entry name" value="SDR_fam"/>
</dbReference>
<reference evidence="3" key="1">
    <citation type="submission" date="2022-10" db="EMBL/GenBank/DDBJ databases">
        <title>Tapping the CABI collections for fungal endophytes: first genome assemblies for Collariella, Neodidymelliopsis, Ascochyta clinopodiicola, Didymella pomorum, Didymosphaeria variabile, Neocosmospora piperis and Neocucurbitaria cava.</title>
        <authorList>
            <person name="Hill R."/>
        </authorList>
    </citation>
    <scope>NUCLEOTIDE SEQUENCE</scope>
    <source>
        <strain evidence="3">IMI 356814</strain>
    </source>
</reference>
<dbReference type="OrthoDB" id="1669814at2759"/>
<name>A0A9W8YGC8_9PLEO</name>
<dbReference type="PANTHER" id="PTHR42760">
    <property type="entry name" value="SHORT-CHAIN DEHYDROGENASES/REDUCTASES FAMILY MEMBER"/>
    <property type="match status" value="1"/>
</dbReference>
<keyword evidence="2" id="KW-0521">NADP</keyword>
<comment type="similarity">
    <text evidence="1">Belongs to the short-chain dehydrogenases/reductases (SDR) family.</text>
</comment>
<dbReference type="Proteomes" id="UP001140560">
    <property type="component" value="Unassembled WGS sequence"/>
</dbReference>
<evidence type="ECO:0000313" key="4">
    <source>
        <dbReference type="Proteomes" id="UP001140560"/>
    </source>
</evidence>
<evidence type="ECO:0000256" key="1">
    <source>
        <dbReference type="ARBA" id="ARBA00006484"/>
    </source>
</evidence>
<dbReference type="EMBL" id="JAPEUY010000002">
    <property type="protein sequence ID" value="KAJ4376227.1"/>
    <property type="molecule type" value="Genomic_DNA"/>
</dbReference>
<proteinExistence type="inferred from homology"/>
<evidence type="ECO:0000256" key="2">
    <source>
        <dbReference type="ARBA" id="ARBA00022857"/>
    </source>
</evidence>
<comment type="caution">
    <text evidence="3">The sequence shown here is derived from an EMBL/GenBank/DDBJ whole genome shotgun (WGS) entry which is preliminary data.</text>
</comment>
<dbReference type="GO" id="GO:0016616">
    <property type="term" value="F:oxidoreductase activity, acting on the CH-OH group of donors, NAD or NADP as acceptor"/>
    <property type="evidence" value="ECO:0007669"/>
    <property type="project" value="TreeGrafter"/>
</dbReference>
<organism evidence="3 4">
    <name type="scientific">Neocucurbitaria cava</name>
    <dbReference type="NCBI Taxonomy" id="798079"/>
    <lineage>
        <taxon>Eukaryota</taxon>
        <taxon>Fungi</taxon>
        <taxon>Dikarya</taxon>
        <taxon>Ascomycota</taxon>
        <taxon>Pezizomycotina</taxon>
        <taxon>Dothideomycetes</taxon>
        <taxon>Pleosporomycetidae</taxon>
        <taxon>Pleosporales</taxon>
        <taxon>Pleosporineae</taxon>
        <taxon>Cucurbitariaceae</taxon>
        <taxon>Neocucurbitaria</taxon>
    </lineage>
</organism>
<sequence>MSLFNGRVIAITGGASGIGLATAHLLASKNATLCIADVNSSALDSAEKSLKQRFPALDILPYILDVTQEDQVAKWIETIISVYGRLDGAANLAGVIGKSIGLRGIDQQDVAEWDFILNVNLKGVMLCLKHQLRAMSNGAAIVNASSIAGLQGQPNNAAYTASKHGVIGLTRSAAKEVGKRGIRVNAVCPGYIDTPMNHRSREISVKGGGVSLEEREKKIKSVALGRGGKAEECAELIVYLLGRGRALLRGMRLVLMGGGIAERLLGLRTFLTRDTFQREVSEFGLGGQTK</sequence>
<dbReference type="Gene3D" id="3.40.50.720">
    <property type="entry name" value="NAD(P)-binding Rossmann-like Domain"/>
    <property type="match status" value="1"/>
</dbReference>
<dbReference type="PROSITE" id="PS00061">
    <property type="entry name" value="ADH_SHORT"/>
    <property type="match status" value="1"/>
</dbReference>
<evidence type="ECO:0000313" key="3">
    <source>
        <dbReference type="EMBL" id="KAJ4376227.1"/>
    </source>
</evidence>
<dbReference type="FunFam" id="3.40.50.720:FF:000084">
    <property type="entry name" value="Short-chain dehydrogenase reductase"/>
    <property type="match status" value="1"/>
</dbReference>
<keyword evidence="4" id="KW-1185">Reference proteome</keyword>
<dbReference type="PRINTS" id="PR00080">
    <property type="entry name" value="SDRFAMILY"/>
</dbReference>
<dbReference type="InterPro" id="IPR020904">
    <property type="entry name" value="Sc_DH/Rdtase_CS"/>
</dbReference>
<accession>A0A9W8YGC8</accession>
<dbReference type="Pfam" id="PF13561">
    <property type="entry name" value="adh_short_C2"/>
    <property type="match status" value="1"/>
</dbReference>
<dbReference type="GO" id="GO:0006633">
    <property type="term" value="P:fatty acid biosynthetic process"/>
    <property type="evidence" value="ECO:0007669"/>
    <property type="project" value="TreeGrafter"/>
</dbReference>
<dbReference type="SUPFAM" id="SSF51735">
    <property type="entry name" value="NAD(P)-binding Rossmann-fold domains"/>
    <property type="match status" value="1"/>
</dbReference>